<evidence type="ECO:0000259" key="5">
    <source>
        <dbReference type="PROSITE" id="PS50865"/>
    </source>
</evidence>
<evidence type="ECO:0000256" key="1">
    <source>
        <dbReference type="ARBA" id="ARBA00022723"/>
    </source>
</evidence>
<dbReference type="PROSITE" id="PS01360">
    <property type="entry name" value="ZF_MYND_1"/>
    <property type="match status" value="1"/>
</dbReference>
<keyword evidence="7" id="KW-1185">Reference proteome</keyword>
<keyword evidence="2 4" id="KW-0863">Zinc-finger</keyword>
<dbReference type="Gene3D" id="6.10.140.2220">
    <property type="match status" value="1"/>
</dbReference>
<gene>
    <name evidence="6" type="ORF">EKO04_009660</name>
</gene>
<evidence type="ECO:0000313" key="7">
    <source>
        <dbReference type="Proteomes" id="UP000651452"/>
    </source>
</evidence>
<sequence>MSDSNASDMLNDNGNICTVCGTPTTIKCSGCKTHFYCGKDCQTKDWPAHKTSCKDFQLERRLARVAEIVHEAYLTFRENTFDGVIEKIEDGEDVLVIHDGNPWNNEQYFTKFPHKLVSSSRRAKLGVLTAWTCDEPYGFLNMLIVKLLEGLNVDMQEIGVEFSRIPRKTVALTFPMGKPLSGKQWIMDFAGGQYGIAQPFHTWEQYEIAFVDKLVSVYDIGTAKRVFSELAKIAGRYILVYGLVGRAAAKLEEAIDTWETENKPLLTFRGLQDAEFEQQKSSLLGALDNAVRTFIRTTDFAPVVRKAQMSNPAFADAMFNTKSKQLYDEANLLLRNVSDKHSQQLGPVYSYDSSDKHSLEEFAKMASSRGLHPLVVDGSGGKSTKIHHIIVGDL</sequence>
<dbReference type="GO" id="GO:0008270">
    <property type="term" value="F:zinc ion binding"/>
    <property type="evidence" value="ECO:0007669"/>
    <property type="project" value="UniProtKB-KW"/>
</dbReference>
<proteinExistence type="predicted"/>
<reference evidence="6" key="1">
    <citation type="submission" date="2018-12" db="EMBL/GenBank/DDBJ databases">
        <authorList>
            <person name="Syme R.A."/>
            <person name="Farfan-Caceres L."/>
            <person name="Lichtenzveig J."/>
        </authorList>
    </citation>
    <scope>NUCLEOTIDE SEQUENCE</scope>
    <source>
        <strain evidence="6">Al4</strain>
    </source>
</reference>
<dbReference type="Pfam" id="PF01753">
    <property type="entry name" value="zf-MYND"/>
    <property type="match status" value="1"/>
</dbReference>
<keyword evidence="3" id="KW-0862">Zinc</keyword>
<dbReference type="EMBL" id="RZGK01000018">
    <property type="protein sequence ID" value="KAF9692561.1"/>
    <property type="molecule type" value="Genomic_DNA"/>
</dbReference>
<dbReference type="PROSITE" id="PS50865">
    <property type="entry name" value="ZF_MYND_2"/>
    <property type="match status" value="1"/>
</dbReference>
<comment type="caution">
    <text evidence="6">The sequence shown here is derived from an EMBL/GenBank/DDBJ whole genome shotgun (WGS) entry which is preliminary data.</text>
</comment>
<feature type="domain" description="MYND-type" evidence="5">
    <location>
        <begin position="17"/>
        <end position="53"/>
    </location>
</feature>
<evidence type="ECO:0000256" key="4">
    <source>
        <dbReference type="PROSITE-ProRule" id="PRU00134"/>
    </source>
</evidence>
<organism evidence="6 7">
    <name type="scientific">Ascochyta lentis</name>
    <dbReference type="NCBI Taxonomy" id="205686"/>
    <lineage>
        <taxon>Eukaryota</taxon>
        <taxon>Fungi</taxon>
        <taxon>Dikarya</taxon>
        <taxon>Ascomycota</taxon>
        <taxon>Pezizomycotina</taxon>
        <taxon>Dothideomycetes</taxon>
        <taxon>Pleosporomycetidae</taxon>
        <taxon>Pleosporales</taxon>
        <taxon>Pleosporineae</taxon>
        <taxon>Didymellaceae</taxon>
        <taxon>Ascochyta</taxon>
    </lineage>
</organism>
<dbReference type="OrthoDB" id="432970at2759"/>
<dbReference type="SUPFAM" id="SSF144232">
    <property type="entry name" value="HIT/MYND zinc finger-like"/>
    <property type="match status" value="1"/>
</dbReference>
<dbReference type="AlphaFoldDB" id="A0A8H7IYX2"/>
<accession>A0A8H7IYX2</accession>
<reference evidence="6" key="2">
    <citation type="submission" date="2020-09" db="EMBL/GenBank/DDBJ databases">
        <title>Reference genome assembly for Australian Ascochyta lentis isolate Al4.</title>
        <authorList>
            <person name="Lee R.C."/>
            <person name="Farfan-Caceres L.M."/>
            <person name="Debler J.W."/>
            <person name="Williams A.H."/>
            <person name="Henares B.M."/>
        </authorList>
    </citation>
    <scope>NUCLEOTIDE SEQUENCE</scope>
    <source>
        <strain evidence="6">Al4</strain>
    </source>
</reference>
<protein>
    <recommendedName>
        <fullName evidence="5">MYND-type domain-containing protein</fullName>
    </recommendedName>
</protein>
<keyword evidence="1" id="KW-0479">Metal-binding</keyword>
<evidence type="ECO:0000256" key="2">
    <source>
        <dbReference type="ARBA" id="ARBA00022771"/>
    </source>
</evidence>
<dbReference type="Proteomes" id="UP000651452">
    <property type="component" value="Unassembled WGS sequence"/>
</dbReference>
<evidence type="ECO:0000313" key="6">
    <source>
        <dbReference type="EMBL" id="KAF9692561.1"/>
    </source>
</evidence>
<name>A0A8H7IYX2_9PLEO</name>
<evidence type="ECO:0000256" key="3">
    <source>
        <dbReference type="ARBA" id="ARBA00022833"/>
    </source>
</evidence>
<dbReference type="InterPro" id="IPR002893">
    <property type="entry name" value="Znf_MYND"/>
</dbReference>